<protein>
    <recommendedName>
        <fullName evidence="5">Antirepressor</fullName>
    </recommendedName>
</protein>
<dbReference type="Proteomes" id="UP000247594">
    <property type="component" value="Unassembled WGS sequence"/>
</dbReference>
<feature type="domain" description="Bacteriophage P22 antirepressor protein C-terminal" evidence="2">
    <location>
        <begin position="199"/>
        <end position="271"/>
    </location>
</feature>
<gene>
    <name evidence="3" type="ORF">DM482_07465</name>
</gene>
<evidence type="ECO:0000313" key="4">
    <source>
        <dbReference type="Proteomes" id="UP000247594"/>
    </source>
</evidence>
<dbReference type="Pfam" id="PF10547">
    <property type="entry name" value="P22_AR_N"/>
    <property type="match status" value="1"/>
</dbReference>
<accession>A0AAE5WGB6</accession>
<sequence>MTNQISTQAITFYGSELITLKFGDVIYTAVKPIVESIGLDWGGQQQKLAKYGSKFNCRDISIVAKDGKIREMLCMPIRKLNGWLFSINPEKVRPDLKEKVICYQEECFEALYNYWNKGKAERSKERSQTTVDDRTGLRDAVNVLVAKRKLTHSEVYGFIHQRFNVEKIEQLTAKQILQAIEYVQKLTIGVEITLPSPEKKYTFEFTEYELQKLAWLWFAFKRGVGTFQHIHKSFEALGSNLSTQIYGQAYEYLSVLRASNQILNRITEEFEADPMTSWRVLTHLREFDPKAVKINF</sequence>
<dbReference type="InterPro" id="IPR018875">
    <property type="entry name" value="Antirepressor_Ant_N"/>
</dbReference>
<evidence type="ECO:0000313" key="3">
    <source>
        <dbReference type="EMBL" id="PXZ38831.1"/>
    </source>
</evidence>
<feature type="domain" description="Antirepressor protein ant N-terminal" evidence="1">
    <location>
        <begin position="9"/>
        <end position="120"/>
    </location>
</feature>
<evidence type="ECO:0000259" key="2">
    <source>
        <dbReference type="Pfam" id="PF10548"/>
    </source>
</evidence>
<organism evidence="3 4">
    <name type="scientific">Avibacterium paragallinarum</name>
    <name type="common">Haemophilus gallinarum</name>
    <dbReference type="NCBI Taxonomy" id="728"/>
    <lineage>
        <taxon>Bacteria</taxon>
        <taxon>Pseudomonadati</taxon>
        <taxon>Pseudomonadota</taxon>
        <taxon>Gammaproteobacteria</taxon>
        <taxon>Pasteurellales</taxon>
        <taxon>Pasteurellaceae</taxon>
        <taxon>Avibacterium</taxon>
    </lineage>
</organism>
<evidence type="ECO:0000259" key="1">
    <source>
        <dbReference type="Pfam" id="PF10547"/>
    </source>
</evidence>
<dbReference type="PRINTS" id="PR01994">
    <property type="entry name" value="ANTIREPRESSR"/>
</dbReference>
<dbReference type="Pfam" id="PF10548">
    <property type="entry name" value="P22_AR_C"/>
    <property type="match status" value="1"/>
</dbReference>
<dbReference type="EMBL" id="QJPJ01000010">
    <property type="protein sequence ID" value="PXZ38831.1"/>
    <property type="molecule type" value="Genomic_DNA"/>
</dbReference>
<name>A0AAE5WGB6_AVIPA</name>
<reference evidence="3 4" key="1">
    <citation type="submission" date="2018-06" db="EMBL/GenBank/DDBJ databases">
        <authorList>
            <person name="Teymurazov M."/>
            <person name="Kislichkina A."/>
            <person name="Abaymova A."/>
            <person name="Mukhina T."/>
            <person name="Mayskaya N."/>
            <person name="Svetoch E."/>
            <person name="Bogun A."/>
        </authorList>
    </citation>
    <scope>NUCLEOTIDE SEQUENCE [LARGE SCALE GENOMIC DNA]</scope>
    <source>
        <strain evidence="3 4">SCPM-O-B-8406</strain>
    </source>
</reference>
<dbReference type="AlphaFoldDB" id="A0AAE5WGB6"/>
<dbReference type="InterPro" id="IPR018876">
    <property type="entry name" value="Phage_P22_antirepressor_C"/>
</dbReference>
<dbReference type="RefSeq" id="WP_110479784.1">
    <property type="nucleotide sequence ID" value="NZ_JACEVM010000050.1"/>
</dbReference>
<proteinExistence type="predicted"/>
<comment type="caution">
    <text evidence="3">The sequence shown here is derived from an EMBL/GenBank/DDBJ whole genome shotgun (WGS) entry which is preliminary data.</text>
</comment>
<evidence type="ECO:0008006" key="5">
    <source>
        <dbReference type="Google" id="ProtNLM"/>
    </source>
</evidence>